<reference evidence="1 2" key="1">
    <citation type="journal article" date="2023" name="Hortic Res">
        <title>Pangenome of water caltrop reveals structural variations and asymmetric subgenome divergence after allopolyploidization.</title>
        <authorList>
            <person name="Zhang X."/>
            <person name="Chen Y."/>
            <person name="Wang L."/>
            <person name="Yuan Y."/>
            <person name="Fang M."/>
            <person name="Shi L."/>
            <person name="Lu R."/>
            <person name="Comes H.P."/>
            <person name="Ma Y."/>
            <person name="Chen Y."/>
            <person name="Huang G."/>
            <person name="Zhou Y."/>
            <person name="Zheng Z."/>
            <person name="Qiu Y."/>
        </authorList>
    </citation>
    <scope>NUCLEOTIDE SEQUENCE [LARGE SCALE GENOMIC DNA]</scope>
    <source>
        <strain evidence="1">F231</strain>
    </source>
</reference>
<dbReference type="Proteomes" id="UP001346149">
    <property type="component" value="Unassembled WGS sequence"/>
</dbReference>
<proteinExistence type="predicted"/>
<protein>
    <submittedName>
        <fullName evidence="1">Uncharacterized protein</fullName>
    </submittedName>
</protein>
<keyword evidence="2" id="KW-1185">Reference proteome</keyword>
<dbReference type="EMBL" id="JAXQNO010000007">
    <property type="protein sequence ID" value="KAK4795267.1"/>
    <property type="molecule type" value="Genomic_DNA"/>
</dbReference>
<dbReference type="AlphaFoldDB" id="A0AAN7LZG3"/>
<name>A0AAN7LZG3_TRANT</name>
<evidence type="ECO:0000313" key="2">
    <source>
        <dbReference type="Proteomes" id="UP001346149"/>
    </source>
</evidence>
<organism evidence="1 2">
    <name type="scientific">Trapa natans</name>
    <name type="common">Water chestnut</name>
    <dbReference type="NCBI Taxonomy" id="22666"/>
    <lineage>
        <taxon>Eukaryota</taxon>
        <taxon>Viridiplantae</taxon>
        <taxon>Streptophyta</taxon>
        <taxon>Embryophyta</taxon>
        <taxon>Tracheophyta</taxon>
        <taxon>Spermatophyta</taxon>
        <taxon>Magnoliopsida</taxon>
        <taxon>eudicotyledons</taxon>
        <taxon>Gunneridae</taxon>
        <taxon>Pentapetalae</taxon>
        <taxon>rosids</taxon>
        <taxon>malvids</taxon>
        <taxon>Myrtales</taxon>
        <taxon>Lythraceae</taxon>
        <taxon>Trapa</taxon>
    </lineage>
</organism>
<sequence length="138" mass="15171">MSKASVNRLQIEYWEVSLLPITSTDLEVEVDGGGSVREEDPRGGHCLPCLPGVQLFGLTMPYIVRATRPPKFLCVSGKAAAFMSEMGGFEGWMAAILVFWSCAKFDQDGNLMDMLMPTRDGSIPLMVPASCFIHNIMH</sequence>
<accession>A0AAN7LZG3</accession>
<evidence type="ECO:0000313" key="1">
    <source>
        <dbReference type="EMBL" id="KAK4795267.1"/>
    </source>
</evidence>
<comment type="caution">
    <text evidence="1">The sequence shown here is derived from an EMBL/GenBank/DDBJ whole genome shotgun (WGS) entry which is preliminary data.</text>
</comment>
<gene>
    <name evidence="1" type="ORF">SAY86_013261</name>
</gene>